<evidence type="ECO:0000313" key="1">
    <source>
        <dbReference type="EMBL" id="KAL1240765.1"/>
    </source>
</evidence>
<gene>
    <name evidence="1" type="ORF">TSPI_02636</name>
</gene>
<evidence type="ECO:0000313" key="2">
    <source>
        <dbReference type="Proteomes" id="UP001558632"/>
    </source>
</evidence>
<protein>
    <submittedName>
        <fullName evidence="1">(R)-citramalate synthase CimA</fullName>
    </submittedName>
</protein>
<dbReference type="EMBL" id="JBEUSY010000254">
    <property type="protein sequence ID" value="KAL1240765.1"/>
    <property type="molecule type" value="Genomic_DNA"/>
</dbReference>
<comment type="caution">
    <text evidence="1">The sequence shown here is derived from an EMBL/GenBank/DDBJ whole genome shotgun (WGS) entry which is preliminary data.</text>
</comment>
<reference evidence="1 2" key="1">
    <citation type="submission" date="2024-07" db="EMBL/GenBank/DDBJ databases">
        <title>Enhanced genomic and transcriptomic resources for Trichinella pseudospiralis and T. spiralis underpin the discovery of pronounced molecular differences between stages and species.</title>
        <authorList>
            <person name="Pasi K.K."/>
            <person name="La Rosa G."/>
            <person name="Gomez-Morales M.A."/>
            <person name="Tosini F."/>
            <person name="Sumanam S."/>
            <person name="Young N.D."/>
            <person name="Chang B.C."/>
            <person name="Robin G.B."/>
        </authorList>
    </citation>
    <scope>NUCLEOTIDE SEQUENCE [LARGE SCALE GENOMIC DNA]</scope>
    <source>
        <strain evidence="1">ISS534</strain>
    </source>
</reference>
<name>A0ABR3KKI8_TRISP</name>
<dbReference type="Proteomes" id="UP001558632">
    <property type="component" value="Unassembled WGS sequence"/>
</dbReference>
<proteinExistence type="predicted"/>
<sequence>MTSFVLLNSTLLTYCRRHISSRCEALAEIISPFAVCAVSVLALGRPAFFIQARFRCESYSTFRFGFGNSCSVCSSLPASLLCPNGTKLEIDLYYSTVVFGPVTEEWTFGFRPDFIDRSISHPSDSRPAKVVRPAEIGFLGPAVC</sequence>
<organism evidence="1 2">
    <name type="scientific">Trichinella spiralis</name>
    <name type="common">Trichina worm</name>
    <dbReference type="NCBI Taxonomy" id="6334"/>
    <lineage>
        <taxon>Eukaryota</taxon>
        <taxon>Metazoa</taxon>
        <taxon>Ecdysozoa</taxon>
        <taxon>Nematoda</taxon>
        <taxon>Enoplea</taxon>
        <taxon>Dorylaimia</taxon>
        <taxon>Trichinellida</taxon>
        <taxon>Trichinellidae</taxon>
        <taxon>Trichinella</taxon>
    </lineage>
</organism>
<accession>A0ABR3KKI8</accession>
<keyword evidence="2" id="KW-1185">Reference proteome</keyword>